<sequence length="66" mass="6913">MGRAVELGGHDPRNALIACLLSFSIENSQGHQSPASSLASSGVALFHDWIGKANGGPQHVHHPMNT</sequence>
<dbReference type="RefSeq" id="XP_024729921.1">
    <property type="nucleotide sequence ID" value="XM_024881558.1"/>
</dbReference>
<dbReference type="STRING" id="1095630.A0A2J6SQH3"/>
<dbReference type="InParanoid" id="A0A2J6SQH3"/>
<accession>A0A2J6SQH3</accession>
<evidence type="ECO:0000313" key="1">
    <source>
        <dbReference type="EMBL" id="PMD53017.1"/>
    </source>
</evidence>
<dbReference type="GeneID" id="36589635"/>
<keyword evidence="2" id="KW-1185">Reference proteome</keyword>
<dbReference type="AlphaFoldDB" id="A0A2J6SQH3"/>
<name>A0A2J6SQH3_9HELO</name>
<protein>
    <submittedName>
        <fullName evidence="1">Uncharacterized protein</fullName>
    </submittedName>
</protein>
<dbReference type="Proteomes" id="UP000235371">
    <property type="component" value="Unassembled WGS sequence"/>
</dbReference>
<proteinExistence type="predicted"/>
<reference evidence="1 2" key="1">
    <citation type="submission" date="2016-04" db="EMBL/GenBank/DDBJ databases">
        <title>A degradative enzymes factory behind the ericoid mycorrhizal symbiosis.</title>
        <authorList>
            <consortium name="DOE Joint Genome Institute"/>
            <person name="Martino E."/>
            <person name="Morin E."/>
            <person name="Grelet G."/>
            <person name="Kuo A."/>
            <person name="Kohler A."/>
            <person name="Daghino S."/>
            <person name="Barry K."/>
            <person name="Choi C."/>
            <person name="Cichocki N."/>
            <person name="Clum A."/>
            <person name="Copeland A."/>
            <person name="Hainaut M."/>
            <person name="Haridas S."/>
            <person name="Labutti K."/>
            <person name="Lindquist E."/>
            <person name="Lipzen A."/>
            <person name="Khouja H.-R."/>
            <person name="Murat C."/>
            <person name="Ohm R."/>
            <person name="Olson A."/>
            <person name="Spatafora J."/>
            <person name="Veneault-Fourrey C."/>
            <person name="Henrissat B."/>
            <person name="Grigoriev I."/>
            <person name="Martin F."/>
            <person name="Perotto S."/>
        </authorList>
    </citation>
    <scope>NUCLEOTIDE SEQUENCE [LARGE SCALE GENOMIC DNA]</scope>
    <source>
        <strain evidence="1 2">E</strain>
    </source>
</reference>
<dbReference type="EMBL" id="KZ613895">
    <property type="protein sequence ID" value="PMD53017.1"/>
    <property type="molecule type" value="Genomic_DNA"/>
</dbReference>
<evidence type="ECO:0000313" key="2">
    <source>
        <dbReference type="Proteomes" id="UP000235371"/>
    </source>
</evidence>
<gene>
    <name evidence="1" type="ORF">K444DRAFT_619694</name>
</gene>
<organism evidence="1 2">
    <name type="scientific">Hyaloscypha bicolor E</name>
    <dbReference type="NCBI Taxonomy" id="1095630"/>
    <lineage>
        <taxon>Eukaryota</taxon>
        <taxon>Fungi</taxon>
        <taxon>Dikarya</taxon>
        <taxon>Ascomycota</taxon>
        <taxon>Pezizomycotina</taxon>
        <taxon>Leotiomycetes</taxon>
        <taxon>Helotiales</taxon>
        <taxon>Hyaloscyphaceae</taxon>
        <taxon>Hyaloscypha</taxon>
        <taxon>Hyaloscypha bicolor</taxon>
    </lineage>
</organism>